<evidence type="ECO:0000313" key="2">
    <source>
        <dbReference type="Proteomes" id="UP000199031"/>
    </source>
</evidence>
<dbReference type="Proteomes" id="UP000199031">
    <property type="component" value="Unassembled WGS sequence"/>
</dbReference>
<sequence length="258" mass="28719">MRKLVYILLPVMMSCNTSTSIINMNGAYTMEKQNFKGNDIDTSSVENNQLKIYAGNVMMYTLVNPLQDVSAFAVGKFSVNGDKLIENITYNATENLQSADVFSDTVNIIKNDTGYVQTMSKVMSDKGEIKITETYKSAGTNTPSLLDGIWKQVSSYALRGSDTIKHSDIEYKAFYAGYFSYGDYYTDSIQQKRTGISYGTFSMDSNNNLTETITASTWPELNGKTFVLDITINDSDGFTQTTTNATGDKEISVYERVK</sequence>
<dbReference type="RefSeq" id="WP_090657806.1">
    <property type="nucleotide sequence ID" value="NZ_FOXQ01000005.1"/>
</dbReference>
<dbReference type="PROSITE" id="PS51257">
    <property type="entry name" value="PROKAR_LIPOPROTEIN"/>
    <property type="match status" value="1"/>
</dbReference>
<dbReference type="Gene3D" id="2.40.128.490">
    <property type="entry name" value="Uncharacterised protein PF14869, DUF4488"/>
    <property type="match status" value="1"/>
</dbReference>
<dbReference type="EMBL" id="FOXQ01000005">
    <property type="protein sequence ID" value="SFQ08327.1"/>
    <property type="molecule type" value="Genomic_DNA"/>
</dbReference>
<keyword evidence="2" id="KW-1185">Reference proteome</keyword>
<proteinExistence type="predicted"/>
<evidence type="ECO:0000313" key="1">
    <source>
        <dbReference type="EMBL" id="SFQ08327.1"/>
    </source>
</evidence>
<protein>
    <submittedName>
        <fullName evidence="1">Uncharacterized protein</fullName>
    </submittedName>
</protein>
<dbReference type="AlphaFoldDB" id="A0A1I5VM10"/>
<name>A0A1I5VM10_9BACT</name>
<organism evidence="1 2">
    <name type="scientific">Parafilimonas terrae</name>
    <dbReference type="NCBI Taxonomy" id="1465490"/>
    <lineage>
        <taxon>Bacteria</taxon>
        <taxon>Pseudomonadati</taxon>
        <taxon>Bacteroidota</taxon>
        <taxon>Chitinophagia</taxon>
        <taxon>Chitinophagales</taxon>
        <taxon>Chitinophagaceae</taxon>
        <taxon>Parafilimonas</taxon>
    </lineage>
</organism>
<reference evidence="1 2" key="1">
    <citation type="submission" date="2016-10" db="EMBL/GenBank/DDBJ databases">
        <authorList>
            <person name="de Groot N.N."/>
        </authorList>
    </citation>
    <scope>NUCLEOTIDE SEQUENCE [LARGE SCALE GENOMIC DNA]</scope>
    <source>
        <strain evidence="1 2">DSM 28286</strain>
    </source>
</reference>
<gene>
    <name evidence="1" type="ORF">SAMN05444277_10563</name>
</gene>
<accession>A0A1I5VM10</accession>